<dbReference type="EMBL" id="JADWDJ010000015">
    <property type="protein sequence ID" value="KAG5269494.1"/>
    <property type="molecule type" value="Genomic_DNA"/>
</dbReference>
<reference evidence="2" key="1">
    <citation type="submission" date="2020-10" db="EMBL/GenBank/DDBJ databases">
        <title>Chromosome-scale genome assembly of the Allis shad, Alosa alosa.</title>
        <authorList>
            <person name="Margot Z."/>
            <person name="Christophe K."/>
            <person name="Cabau C."/>
            <person name="Louis A."/>
            <person name="Berthelot C."/>
            <person name="Parey E."/>
            <person name="Roest Crollius H."/>
            <person name="Montfort J."/>
            <person name="Robinson-Rechavi M."/>
            <person name="Bucao C."/>
            <person name="Bouchez O."/>
            <person name="Gislard M."/>
            <person name="Lluch J."/>
            <person name="Milhes M."/>
            <person name="Lampietro C."/>
            <person name="Lopez Roques C."/>
            <person name="Donnadieu C."/>
            <person name="Braasch I."/>
            <person name="Desvignes T."/>
            <person name="Postlethwait J."/>
            <person name="Bobe J."/>
            <person name="Guiguen Y."/>
        </authorList>
    </citation>
    <scope>NUCLEOTIDE SEQUENCE</scope>
    <source>
        <strain evidence="2">M-15738</strain>
        <tissue evidence="2">Blood</tissue>
    </source>
</reference>
<dbReference type="AlphaFoldDB" id="A0AAV6G2Z4"/>
<evidence type="ECO:0000256" key="1">
    <source>
        <dbReference type="SAM" id="MobiDB-lite"/>
    </source>
</evidence>
<evidence type="ECO:0008006" key="4">
    <source>
        <dbReference type="Google" id="ProtNLM"/>
    </source>
</evidence>
<sequence>MEFRGRLGVRSPSSLAVVWALCCCLCRVAGVAGTMAVLAAASVAGGNSALGDSGSVMLFPTDPGAQDGASEGATVAPAVEHEDDNSPGYTAERVRMSRWVPIDQAISLAHPRGDKTPFRIYKGTCWGPERLF</sequence>
<feature type="region of interest" description="Disordered" evidence="1">
    <location>
        <begin position="61"/>
        <end position="88"/>
    </location>
</feature>
<name>A0AAV6G2Z4_9TELE</name>
<gene>
    <name evidence="2" type="ORF">AALO_G00202680</name>
</gene>
<comment type="caution">
    <text evidence="2">The sequence shown here is derived from an EMBL/GenBank/DDBJ whole genome shotgun (WGS) entry which is preliminary data.</text>
</comment>
<proteinExistence type="predicted"/>
<protein>
    <recommendedName>
        <fullName evidence="4">Melanin-concentrating hormone</fullName>
    </recommendedName>
</protein>
<organism evidence="2 3">
    <name type="scientific">Alosa alosa</name>
    <name type="common">allis shad</name>
    <dbReference type="NCBI Taxonomy" id="278164"/>
    <lineage>
        <taxon>Eukaryota</taxon>
        <taxon>Metazoa</taxon>
        <taxon>Chordata</taxon>
        <taxon>Craniata</taxon>
        <taxon>Vertebrata</taxon>
        <taxon>Euteleostomi</taxon>
        <taxon>Actinopterygii</taxon>
        <taxon>Neopterygii</taxon>
        <taxon>Teleostei</taxon>
        <taxon>Clupei</taxon>
        <taxon>Clupeiformes</taxon>
        <taxon>Clupeoidei</taxon>
        <taxon>Clupeidae</taxon>
        <taxon>Alosa</taxon>
    </lineage>
</organism>
<keyword evidence="3" id="KW-1185">Reference proteome</keyword>
<accession>A0AAV6G2Z4</accession>
<evidence type="ECO:0000313" key="3">
    <source>
        <dbReference type="Proteomes" id="UP000823561"/>
    </source>
</evidence>
<evidence type="ECO:0000313" key="2">
    <source>
        <dbReference type="EMBL" id="KAG5269494.1"/>
    </source>
</evidence>
<dbReference type="Proteomes" id="UP000823561">
    <property type="component" value="Chromosome 15"/>
</dbReference>